<feature type="transmembrane region" description="Helical" evidence="1">
    <location>
        <begin position="6"/>
        <end position="28"/>
    </location>
</feature>
<protein>
    <submittedName>
        <fullName evidence="2">DUF1761 domain-containing protein</fullName>
    </submittedName>
</protein>
<keyword evidence="1" id="KW-0472">Membrane</keyword>
<dbReference type="InterPro" id="IPR013879">
    <property type="entry name" value="DUF1761"/>
</dbReference>
<feature type="transmembrane region" description="Helical" evidence="1">
    <location>
        <begin position="49"/>
        <end position="69"/>
    </location>
</feature>
<evidence type="ECO:0000256" key="1">
    <source>
        <dbReference type="SAM" id="Phobius"/>
    </source>
</evidence>
<proteinExistence type="predicted"/>
<dbReference type="EMBL" id="CP147407">
    <property type="protein sequence ID" value="WXB97896.1"/>
    <property type="molecule type" value="Genomic_DNA"/>
</dbReference>
<keyword evidence="1" id="KW-0812">Transmembrane</keyword>
<keyword evidence="3" id="KW-1185">Reference proteome</keyword>
<dbReference type="Proteomes" id="UP001377337">
    <property type="component" value="Chromosome"/>
</dbReference>
<dbReference type="RefSeq" id="WP_338780626.1">
    <property type="nucleotide sequence ID" value="NZ_CP147407.1"/>
</dbReference>
<accession>A0ABZ2NJM6</accession>
<reference evidence="2 3" key="1">
    <citation type="submission" date="2024-02" db="EMBL/GenBank/DDBJ databases">
        <title>Seven novel Bacillus-like species.</title>
        <authorList>
            <person name="Liu G."/>
        </authorList>
    </citation>
    <scope>NUCLEOTIDE SEQUENCE [LARGE SCALE GENOMIC DNA]</scope>
    <source>
        <strain evidence="2 3">FJAT-52054</strain>
    </source>
</reference>
<name>A0ABZ2NJM6_9BACI</name>
<evidence type="ECO:0000313" key="2">
    <source>
        <dbReference type="EMBL" id="WXB97896.1"/>
    </source>
</evidence>
<organism evidence="2 3">
    <name type="scientific">Metabacillus sediminis</name>
    <dbReference type="NCBI Taxonomy" id="3117746"/>
    <lineage>
        <taxon>Bacteria</taxon>
        <taxon>Bacillati</taxon>
        <taxon>Bacillota</taxon>
        <taxon>Bacilli</taxon>
        <taxon>Bacillales</taxon>
        <taxon>Bacillaceae</taxon>
        <taxon>Metabacillus</taxon>
    </lineage>
</organism>
<dbReference type="Pfam" id="PF08570">
    <property type="entry name" value="DUF1761"/>
    <property type="match status" value="1"/>
</dbReference>
<feature type="transmembrane region" description="Helical" evidence="1">
    <location>
        <begin position="75"/>
        <end position="94"/>
    </location>
</feature>
<feature type="transmembrane region" description="Helical" evidence="1">
    <location>
        <begin position="106"/>
        <end position="128"/>
    </location>
</feature>
<evidence type="ECO:0000313" key="3">
    <source>
        <dbReference type="Proteomes" id="UP001377337"/>
    </source>
</evidence>
<gene>
    <name evidence="2" type="ORF">WCV65_05310</name>
</gene>
<keyword evidence="1" id="KW-1133">Transmembrane helix</keyword>
<sequence length="129" mass="13957">MLINMSDLNFLAILAGGILYMIYGGIYYSILLKDKGNFTQNESKGPLKYVFSVIVAFISSFLTAILIQSTGAENWLTGAGIGFIVGVLISIVYVKNSLFGLLSRRALLIAIGDHLVIFILLGILHGSLN</sequence>